<organism evidence="1 2">
    <name type="scientific">Umbelopsis vinacea</name>
    <dbReference type="NCBI Taxonomy" id="44442"/>
    <lineage>
        <taxon>Eukaryota</taxon>
        <taxon>Fungi</taxon>
        <taxon>Fungi incertae sedis</taxon>
        <taxon>Mucoromycota</taxon>
        <taxon>Mucoromycotina</taxon>
        <taxon>Umbelopsidomycetes</taxon>
        <taxon>Umbelopsidales</taxon>
        <taxon>Umbelopsidaceae</taxon>
        <taxon>Umbelopsis</taxon>
    </lineage>
</organism>
<dbReference type="AlphaFoldDB" id="A0A8H7UJQ7"/>
<name>A0A8H7UJQ7_9FUNG</name>
<dbReference type="SUPFAM" id="SSF56784">
    <property type="entry name" value="HAD-like"/>
    <property type="match status" value="1"/>
</dbReference>
<sequence>MTSINRKTLITKCVLFDMDGTLIDTTPLVEKHWKSYAEEHGLDAQKILEMSHGRRTIDTMKYWTPHHATPEIADMYERKLTLESEGVSILPGVPSLLSALPHDKYGICTSAKSYMAEARLQQCNMDIPKALITADKVEHGKPDPEGYIRTGQILGFSGADCVVVEDAPAGVEAAKRAGMHSIACLTTHSLEQLREAGADFIVNDLGDVDVVVLGDGRLEFTITNPL</sequence>
<dbReference type="Proteomes" id="UP000612746">
    <property type="component" value="Unassembled WGS sequence"/>
</dbReference>
<dbReference type="InterPro" id="IPR036412">
    <property type="entry name" value="HAD-like_sf"/>
</dbReference>
<dbReference type="EMBL" id="JAEPRA010000002">
    <property type="protein sequence ID" value="KAG2188496.1"/>
    <property type="molecule type" value="Genomic_DNA"/>
</dbReference>
<dbReference type="Gene3D" id="1.10.150.240">
    <property type="entry name" value="Putative phosphatase, domain 2"/>
    <property type="match status" value="1"/>
</dbReference>
<dbReference type="OrthoDB" id="40579at2759"/>
<dbReference type="InterPro" id="IPR023198">
    <property type="entry name" value="PGP-like_dom2"/>
</dbReference>
<dbReference type="InterPro" id="IPR051806">
    <property type="entry name" value="HAD-like_SPP"/>
</dbReference>
<protein>
    <submittedName>
        <fullName evidence="1">Uncharacterized protein</fullName>
    </submittedName>
</protein>
<dbReference type="InterPro" id="IPR023214">
    <property type="entry name" value="HAD_sf"/>
</dbReference>
<dbReference type="SFLD" id="SFLDG01129">
    <property type="entry name" value="C1.5:_HAD__Beta-PGM__Phosphata"/>
    <property type="match status" value="1"/>
</dbReference>
<dbReference type="Pfam" id="PF13419">
    <property type="entry name" value="HAD_2"/>
    <property type="match status" value="1"/>
</dbReference>
<keyword evidence="2" id="KW-1185">Reference proteome</keyword>
<comment type="caution">
    <text evidence="1">The sequence shown here is derived from an EMBL/GenBank/DDBJ whole genome shotgun (WGS) entry which is preliminary data.</text>
</comment>
<dbReference type="InterPro" id="IPR041492">
    <property type="entry name" value="HAD_2"/>
</dbReference>
<gene>
    <name evidence="1" type="ORF">INT44_001250</name>
</gene>
<dbReference type="SFLD" id="SFLDG01135">
    <property type="entry name" value="C1.5.6:_HAD__Beta-PGM__Phospha"/>
    <property type="match status" value="1"/>
</dbReference>
<dbReference type="Gene3D" id="3.40.50.1000">
    <property type="entry name" value="HAD superfamily/HAD-like"/>
    <property type="match status" value="1"/>
</dbReference>
<dbReference type="NCBIfam" id="TIGR01509">
    <property type="entry name" value="HAD-SF-IA-v3"/>
    <property type="match status" value="1"/>
</dbReference>
<dbReference type="SFLD" id="SFLDS00003">
    <property type="entry name" value="Haloacid_Dehalogenase"/>
    <property type="match status" value="1"/>
</dbReference>
<dbReference type="GO" id="GO:0050308">
    <property type="term" value="F:sugar-phosphatase activity"/>
    <property type="evidence" value="ECO:0007669"/>
    <property type="project" value="TreeGrafter"/>
</dbReference>
<dbReference type="PANTHER" id="PTHR43481">
    <property type="entry name" value="FRUCTOSE-1-PHOSPHATE PHOSPHATASE"/>
    <property type="match status" value="1"/>
</dbReference>
<evidence type="ECO:0000313" key="1">
    <source>
        <dbReference type="EMBL" id="KAG2188496.1"/>
    </source>
</evidence>
<reference evidence="1" key="1">
    <citation type="submission" date="2020-12" db="EMBL/GenBank/DDBJ databases">
        <title>Metabolic potential, ecology and presence of endohyphal bacteria is reflected in genomic diversity of Mucoromycotina.</title>
        <authorList>
            <person name="Muszewska A."/>
            <person name="Okrasinska A."/>
            <person name="Steczkiewicz K."/>
            <person name="Drgas O."/>
            <person name="Orlowska M."/>
            <person name="Perlinska-Lenart U."/>
            <person name="Aleksandrzak-Piekarczyk T."/>
            <person name="Szatraj K."/>
            <person name="Zielenkiewicz U."/>
            <person name="Pilsyk S."/>
            <person name="Malc E."/>
            <person name="Mieczkowski P."/>
            <person name="Kruszewska J.S."/>
            <person name="Biernat P."/>
            <person name="Pawlowska J."/>
        </authorList>
    </citation>
    <scope>NUCLEOTIDE SEQUENCE</scope>
    <source>
        <strain evidence="1">WA0000051536</strain>
    </source>
</reference>
<accession>A0A8H7UJQ7</accession>
<dbReference type="InterPro" id="IPR006439">
    <property type="entry name" value="HAD-SF_hydro_IA"/>
</dbReference>
<proteinExistence type="predicted"/>
<dbReference type="PANTHER" id="PTHR43481:SF4">
    <property type="entry name" value="GLYCEROL-1-PHOSPHATE PHOSPHOHYDROLASE 1-RELATED"/>
    <property type="match status" value="1"/>
</dbReference>
<evidence type="ECO:0000313" key="2">
    <source>
        <dbReference type="Proteomes" id="UP000612746"/>
    </source>
</evidence>